<feature type="transmembrane region" description="Helical" evidence="7">
    <location>
        <begin position="36"/>
        <end position="58"/>
    </location>
</feature>
<dbReference type="InterPro" id="IPR004713">
    <property type="entry name" value="CaH_exchang"/>
</dbReference>
<evidence type="ECO:0000256" key="4">
    <source>
        <dbReference type="ARBA" id="ARBA00022989"/>
    </source>
</evidence>
<feature type="transmembrane region" description="Helical" evidence="7">
    <location>
        <begin position="230"/>
        <end position="254"/>
    </location>
</feature>
<feature type="transmembrane region" description="Helical" evidence="7">
    <location>
        <begin position="64"/>
        <end position="90"/>
    </location>
</feature>
<dbReference type="GO" id="GO:0006874">
    <property type="term" value="P:intracellular calcium ion homeostasis"/>
    <property type="evidence" value="ECO:0007669"/>
    <property type="project" value="TreeGrafter"/>
</dbReference>
<dbReference type="Pfam" id="PF01699">
    <property type="entry name" value="Na_Ca_ex"/>
    <property type="match status" value="2"/>
</dbReference>
<evidence type="ECO:0000256" key="6">
    <source>
        <dbReference type="ARBA" id="ARBA00023136"/>
    </source>
</evidence>
<evidence type="ECO:0000259" key="8">
    <source>
        <dbReference type="Pfam" id="PF01699"/>
    </source>
</evidence>
<keyword evidence="2" id="KW-0813">Transport</keyword>
<keyword evidence="3 7" id="KW-0812">Transmembrane</keyword>
<keyword evidence="10" id="KW-1185">Reference proteome</keyword>
<protein>
    <submittedName>
        <fullName evidence="9">Sodium:calcium antiporter</fullName>
    </submittedName>
</protein>
<evidence type="ECO:0000256" key="3">
    <source>
        <dbReference type="ARBA" id="ARBA00022692"/>
    </source>
</evidence>
<dbReference type="GO" id="GO:0012505">
    <property type="term" value="C:endomembrane system"/>
    <property type="evidence" value="ECO:0007669"/>
    <property type="project" value="UniProtKB-SubCell"/>
</dbReference>
<feature type="domain" description="Sodium/calcium exchanger membrane region" evidence="8">
    <location>
        <begin position="166"/>
        <end position="304"/>
    </location>
</feature>
<keyword evidence="4 7" id="KW-1133">Transmembrane helix</keyword>
<organism evidence="9 10">
    <name type="scientific">Stygiolobus caldivivus</name>
    <dbReference type="NCBI Taxonomy" id="2824673"/>
    <lineage>
        <taxon>Archaea</taxon>
        <taxon>Thermoproteota</taxon>
        <taxon>Thermoprotei</taxon>
        <taxon>Sulfolobales</taxon>
        <taxon>Sulfolobaceae</taxon>
        <taxon>Stygiolobus</taxon>
    </lineage>
</organism>
<evidence type="ECO:0000256" key="5">
    <source>
        <dbReference type="ARBA" id="ARBA00023065"/>
    </source>
</evidence>
<feature type="transmembrane region" description="Helical" evidence="7">
    <location>
        <begin position="164"/>
        <end position="183"/>
    </location>
</feature>
<dbReference type="GO" id="GO:0015369">
    <property type="term" value="F:calcium:proton antiporter activity"/>
    <property type="evidence" value="ECO:0007669"/>
    <property type="project" value="TreeGrafter"/>
</dbReference>
<sequence length="306" mass="33784">MIDDNLLIIFPVLVLSAELISRGAEKIEKVMGQGMTGGIIMGLLTALPETVFVITASLRNEPYIALGSAIGGNVLLFTFGIGLLGVYNFIRWRKSLTIAEDYTVEHKFLIASTVALLFVLMYGSLNIYTSIPLIALYAYYAYYRVRKFVTEDKEEIEGKDIVKASLYLVVGAFLLILFSEPFVNDVARLSAYLHIPSIWLALVLTPLAGELEETITAIRLTYTSEKGGSLAIFDFVGSKIENATVLLAIVGIFNDVNLQLGMNEVVATLIANTFAIFILMDKNLGLKESIMLMIVYFLVAYLTLVF</sequence>
<feature type="transmembrane region" description="Helical" evidence="7">
    <location>
        <begin position="260"/>
        <end position="279"/>
    </location>
</feature>
<dbReference type="KEGG" id="csty:KN1_16720"/>
<dbReference type="GO" id="GO:0016020">
    <property type="term" value="C:membrane"/>
    <property type="evidence" value="ECO:0007669"/>
    <property type="project" value="InterPro"/>
</dbReference>
<dbReference type="AlphaFoldDB" id="A0A8D5U690"/>
<dbReference type="PANTHER" id="PTHR31503:SF36">
    <property type="entry name" value="SODIUM_CALCIUM EXCHANGER MEMBRANE REGION DOMAIN-CONTAINING PROTEIN"/>
    <property type="match status" value="1"/>
</dbReference>
<dbReference type="EMBL" id="AP024597">
    <property type="protein sequence ID" value="BCU70375.1"/>
    <property type="molecule type" value="Genomic_DNA"/>
</dbReference>
<dbReference type="GeneID" id="66163393"/>
<evidence type="ECO:0000313" key="10">
    <source>
        <dbReference type="Proteomes" id="UP000825123"/>
    </source>
</evidence>
<dbReference type="PANTHER" id="PTHR31503">
    <property type="entry name" value="VACUOLAR CALCIUM ION TRANSPORTER"/>
    <property type="match status" value="1"/>
</dbReference>
<gene>
    <name evidence="9" type="ORF">KN1_16720</name>
</gene>
<keyword evidence="5" id="KW-0406">Ion transport</keyword>
<dbReference type="Proteomes" id="UP000825123">
    <property type="component" value="Chromosome"/>
</dbReference>
<evidence type="ECO:0000256" key="1">
    <source>
        <dbReference type="ARBA" id="ARBA00004127"/>
    </source>
</evidence>
<feature type="domain" description="Sodium/calcium exchanger membrane region" evidence="8">
    <location>
        <begin position="7"/>
        <end position="144"/>
    </location>
</feature>
<reference evidence="9 10" key="1">
    <citation type="submission" date="2021-04" db="EMBL/GenBank/DDBJ databases">
        <title>Complete genome sequence of Stygiolobus sp. KN-1.</title>
        <authorList>
            <person name="Nakamura K."/>
            <person name="Sakai H."/>
            <person name="Kurosawa N."/>
        </authorList>
    </citation>
    <scope>NUCLEOTIDE SEQUENCE [LARGE SCALE GENOMIC DNA]</scope>
    <source>
        <strain evidence="9 10">KN-1</strain>
    </source>
</reference>
<dbReference type="InterPro" id="IPR044880">
    <property type="entry name" value="NCX_ion-bd_dom_sf"/>
</dbReference>
<comment type="subcellular location">
    <subcellularLocation>
        <location evidence="1">Endomembrane system</location>
        <topology evidence="1">Multi-pass membrane protein</topology>
    </subcellularLocation>
</comment>
<dbReference type="RefSeq" id="WP_225905629.1">
    <property type="nucleotide sequence ID" value="NZ_AP024597.1"/>
</dbReference>
<proteinExistence type="predicted"/>
<feature type="transmembrane region" description="Helical" evidence="7">
    <location>
        <begin position="127"/>
        <end position="143"/>
    </location>
</feature>
<evidence type="ECO:0000256" key="2">
    <source>
        <dbReference type="ARBA" id="ARBA00022448"/>
    </source>
</evidence>
<accession>A0A8D5U690</accession>
<keyword evidence="6 7" id="KW-0472">Membrane</keyword>
<evidence type="ECO:0000256" key="7">
    <source>
        <dbReference type="SAM" id="Phobius"/>
    </source>
</evidence>
<feature type="transmembrane region" description="Helical" evidence="7">
    <location>
        <begin position="6"/>
        <end position="24"/>
    </location>
</feature>
<dbReference type="InterPro" id="IPR004837">
    <property type="entry name" value="NaCa_Exmemb"/>
</dbReference>
<evidence type="ECO:0000313" key="9">
    <source>
        <dbReference type="EMBL" id="BCU70375.1"/>
    </source>
</evidence>
<feature type="transmembrane region" description="Helical" evidence="7">
    <location>
        <begin position="286"/>
        <end position="304"/>
    </location>
</feature>
<name>A0A8D5U690_9CREN</name>
<dbReference type="Gene3D" id="1.20.1420.30">
    <property type="entry name" value="NCX, central ion-binding region"/>
    <property type="match status" value="1"/>
</dbReference>